<accession>A0A6J0JIG4</accession>
<organism evidence="2 3">
    <name type="scientific">Raphanus sativus</name>
    <name type="common">Radish</name>
    <name type="synonym">Raphanus raphanistrum var. sativus</name>
    <dbReference type="NCBI Taxonomy" id="3726"/>
    <lineage>
        <taxon>Eukaryota</taxon>
        <taxon>Viridiplantae</taxon>
        <taxon>Streptophyta</taxon>
        <taxon>Embryophyta</taxon>
        <taxon>Tracheophyta</taxon>
        <taxon>Spermatophyta</taxon>
        <taxon>Magnoliopsida</taxon>
        <taxon>eudicotyledons</taxon>
        <taxon>Gunneridae</taxon>
        <taxon>Pentapetalae</taxon>
        <taxon>rosids</taxon>
        <taxon>malvids</taxon>
        <taxon>Brassicales</taxon>
        <taxon>Brassicaceae</taxon>
        <taxon>Brassiceae</taxon>
        <taxon>Raphanus</taxon>
    </lineage>
</organism>
<reference evidence="3" key="2">
    <citation type="submission" date="2025-08" db="UniProtKB">
        <authorList>
            <consortium name="RefSeq"/>
        </authorList>
    </citation>
    <scope>IDENTIFICATION</scope>
    <source>
        <tissue evidence="3">Leaf</tissue>
    </source>
</reference>
<sequence>MGFLKKLTGIFGFGHNDGGGHQGVASEGDNNTRTVSEDGREDNQGRFRESGLPRRGFGVPVQVAVERSNPGPILQPCAASDGGVQGLRWYSMRLRIDEDGDVADEFLEDHNCKTSSRKCKTKAAKVRGLVISSDGKLQPLMH</sequence>
<proteinExistence type="predicted"/>
<dbReference type="KEGG" id="rsz:108807052"/>
<dbReference type="GeneID" id="108807052"/>
<feature type="compositionally biased region" description="Basic and acidic residues" evidence="1">
    <location>
        <begin position="35"/>
        <end position="52"/>
    </location>
</feature>
<feature type="region of interest" description="Disordered" evidence="1">
    <location>
        <begin position="16"/>
        <end position="53"/>
    </location>
</feature>
<name>A0A6J0JIG4_RAPSA</name>
<dbReference type="PANTHER" id="PTHR35750:SF2">
    <property type="match status" value="1"/>
</dbReference>
<keyword evidence="2" id="KW-1185">Reference proteome</keyword>
<evidence type="ECO:0000313" key="2">
    <source>
        <dbReference type="Proteomes" id="UP000504610"/>
    </source>
</evidence>
<reference evidence="2" key="1">
    <citation type="journal article" date="2019" name="Database">
        <title>The radish genome database (RadishGD): an integrated information resource for radish genomics.</title>
        <authorList>
            <person name="Yu H.J."/>
            <person name="Baek S."/>
            <person name="Lee Y.J."/>
            <person name="Cho A."/>
            <person name="Mun J.H."/>
        </authorList>
    </citation>
    <scope>NUCLEOTIDE SEQUENCE [LARGE SCALE GENOMIC DNA]</scope>
    <source>
        <strain evidence="2">cv. WK10039</strain>
    </source>
</reference>
<dbReference type="OrthoDB" id="550279at2759"/>
<dbReference type="Proteomes" id="UP000504610">
    <property type="component" value="Chromosome 6"/>
</dbReference>
<dbReference type="RefSeq" id="XP_018434791.1">
    <property type="nucleotide sequence ID" value="XM_018579289.2"/>
</dbReference>
<dbReference type="PANTHER" id="PTHR35750">
    <property type="entry name" value="PHOSPHOLIPID HYDROPEROXIDE GLUTATHIONE PEROXIDASE"/>
    <property type="match status" value="1"/>
</dbReference>
<dbReference type="AlphaFoldDB" id="A0A6J0JIG4"/>
<protein>
    <submittedName>
        <fullName evidence="3">Uncharacterized protein LOC108807052</fullName>
    </submittedName>
</protein>
<gene>
    <name evidence="3" type="primary">LOC108807052</name>
</gene>
<evidence type="ECO:0000256" key="1">
    <source>
        <dbReference type="SAM" id="MobiDB-lite"/>
    </source>
</evidence>
<evidence type="ECO:0000313" key="3">
    <source>
        <dbReference type="RefSeq" id="XP_018434791.1"/>
    </source>
</evidence>